<keyword evidence="1" id="KW-1133">Transmembrane helix</keyword>
<keyword evidence="1" id="KW-0472">Membrane</keyword>
<feature type="transmembrane region" description="Helical" evidence="1">
    <location>
        <begin position="64"/>
        <end position="88"/>
    </location>
</feature>
<reference evidence="2 3" key="1">
    <citation type="submission" date="2016-11" db="EMBL/GenBank/DDBJ databases">
        <title>Draft Genome Sequences of Nine Cyanobacterial Strains from Diverse Habitats.</title>
        <authorList>
            <person name="Zhu T."/>
            <person name="Hou S."/>
            <person name="Lu X."/>
            <person name="Hess W.R."/>
        </authorList>
    </citation>
    <scope>NUCLEOTIDE SEQUENCE [LARGE SCALE GENOMIC DNA]</scope>
    <source>
        <strain evidence="2 3">NIES-30</strain>
    </source>
</reference>
<name>A0A1U7IZY3_9CYAN</name>
<evidence type="ECO:0000313" key="3">
    <source>
        <dbReference type="Proteomes" id="UP000185557"/>
    </source>
</evidence>
<sequence>MGKIRDLRGWQKCLEKHCAELKGHRVVWWKNADSYKARLVQSVQRQVTSSKNLGIIILPKTEMLLFSVTIFLGTLTEKLAVLSLVQFLRYLGM</sequence>
<keyword evidence="3" id="KW-1185">Reference proteome</keyword>
<dbReference type="Proteomes" id="UP000185557">
    <property type="component" value="Unassembled WGS sequence"/>
</dbReference>
<evidence type="ECO:0000313" key="2">
    <source>
        <dbReference type="EMBL" id="OKH44676.1"/>
    </source>
</evidence>
<organism evidence="2 3">
    <name type="scientific">Phormidium tenue NIES-30</name>
    <dbReference type="NCBI Taxonomy" id="549789"/>
    <lineage>
        <taxon>Bacteria</taxon>
        <taxon>Bacillati</taxon>
        <taxon>Cyanobacteriota</taxon>
        <taxon>Cyanophyceae</taxon>
        <taxon>Oscillatoriophycideae</taxon>
        <taxon>Oscillatoriales</taxon>
        <taxon>Oscillatoriaceae</taxon>
        <taxon>Phormidium</taxon>
    </lineage>
</organism>
<dbReference type="STRING" id="549789.NIES30_21935"/>
<evidence type="ECO:0000256" key="1">
    <source>
        <dbReference type="SAM" id="Phobius"/>
    </source>
</evidence>
<dbReference type="AlphaFoldDB" id="A0A1U7IZY3"/>
<keyword evidence="1" id="KW-0812">Transmembrane</keyword>
<dbReference type="EMBL" id="MRCG01000021">
    <property type="protein sequence ID" value="OKH44676.1"/>
    <property type="molecule type" value="Genomic_DNA"/>
</dbReference>
<protein>
    <submittedName>
        <fullName evidence="2">Uncharacterized protein</fullName>
    </submittedName>
</protein>
<accession>A0A1U7IZY3</accession>
<proteinExistence type="predicted"/>
<comment type="caution">
    <text evidence="2">The sequence shown here is derived from an EMBL/GenBank/DDBJ whole genome shotgun (WGS) entry which is preliminary data.</text>
</comment>
<gene>
    <name evidence="2" type="ORF">NIES30_21935</name>
</gene>